<feature type="domain" description="UvrD-like helicase ATP-binding" evidence="10">
    <location>
        <begin position="198"/>
        <end position="585"/>
    </location>
</feature>
<comment type="catalytic activity">
    <reaction evidence="6">
        <text>Couples ATP hydrolysis with the unwinding of duplex DNA by translocating in the 3'-5' direction.</text>
        <dbReference type="EC" id="5.6.2.4"/>
    </reaction>
</comment>
<organism evidence="11 12">
    <name type="scientific">Parageobacillus thermoglucosidasius</name>
    <name type="common">Geobacillus thermoglucosidasius</name>
    <dbReference type="NCBI Taxonomy" id="1426"/>
    <lineage>
        <taxon>Bacteria</taxon>
        <taxon>Bacillati</taxon>
        <taxon>Bacillota</taxon>
        <taxon>Bacilli</taxon>
        <taxon>Bacillales</taxon>
        <taxon>Anoxybacillaceae</taxon>
        <taxon>Parageobacillus</taxon>
    </lineage>
</organism>
<name>A0AAN0YPF3_PARTM</name>
<comment type="catalytic activity">
    <reaction evidence="8">
        <text>ATP + H2O = ADP + phosphate + H(+)</text>
        <dbReference type="Rhea" id="RHEA:13065"/>
        <dbReference type="ChEBI" id="CHEBI:15377"/>
        <dbReference type="ChEBI" id="CHEBI:15378"/>
        <dbReference type="ChEBI" id="CHEBI:30616"/>
        <dbReference type="ChEBI" id="CHEBI:43474"/>
        <dbReference type="ChEBI" id="CHEBI:456216"/>
        <dbReference type="EC" id="5.6.2.4"/>
    </reaction>
</comment>
<dbReference type="PANTHER" id="PTHR11070:SF17">
    <property type="entry name" value="DNA HELICASE IV"/>
    <property type="match status" value="1"/>
</dbReference>
<dbReference type="InterPro" id="IPR027417">
    <property type="entry name" value="P-loop_NTPase"/>
</dbReference>
<dbReference type="EC" id="5.6.2.4" evidence="7"/>
<dbReference type="Proteomes" id="UP000093052">
    <property type="component" value="Chromosome"/>
</dbReference>
<evidence type="ECO:0000256" key="3">
    <source>
        <dbReference type="ARBA" id="ARBA00022806"/>
    </source>
</evidence>
<dbReference type="AlphaFoldDB" id="A0AAN0YPF3"/>
<dbReference type="GO" id="GO:0043138">
    <property type="term" value="F:3'-5' DNA helicase activity"/>
    <property type="evidence" value="ECO:0007669"/>
    <property type="project" value="UniProtKB-EC"/>
</dbReference>
<reference evidence="12" key="1">
    <citation type="journal article" date="2016" name="Genome Announc.">
        <title>Complete Genome Sequence of Geobacillus thermoglucosidasius NCIMB 11955, the Progenitor of a Bioethanol Production Strain.</title>
        <authorList>
            <person name="Sheng L."/>
            <person name="Zhang Y."/>
            <person name="Minton N.P."/>
        </authorList>
    </citation>
    <scope>NUCLEOTIDE SEQUENCE [LARGE SCALE GENOMIC DNA]</scope>
    <source>
        <strain evidence="12">NCIMB 11955</strain>
    </source>
</reference>
<dbReference type="KEGG" id="ptl:AOT13_09935"/>
<evidence type="ECO:0000256" key="8">
    <source>
        <dbReference type="ARBA" id="ARBA00048988"/>
    </source>
</evidence>
<evidence type="ECO:0000256" key="4">
    <source>
        <dbReference type="ARBA" id="ARBA00022840"/>
    </source>
</evidence>
<dbReference type="Pfam" id="PF00580">
    <property type="entry name" value="UvrD-helicase"/>
    <property type="match status" value="1"/>
</dbReference>
<evidence type="ECO:0000256" key="6">
    <source>
        <dbReference type="ARBA" id="ARBA00034617"/>
    </source>
</evidence>
<dbReference type="PANTHER" id="PTHR11070">
    <property type="entry name" value="UVRD / RECB / PCRA DNA HELICASE FAMILY MEMBER"/>
    <property type="match status" value="1"/>
</dbReference>
<gene>
    <name evidence="11" type="ORF">BCV53_09945</name>
</gene>
<protein>
    <recommendedName>
        <fullName evidence="7">DNA 3'-5' helicase</fullName>
        <ecNumber evidence="7">5.6.2.4</ecNumber>
    </recommendedName>
</protein>
<dbReference type="Pfam" id="PF13361">
    <property type="entry name" value="UvrD_C"/>
    <property type="match status" value="1"/>
</dbReference>
<keyword evidence="2 9" id="KW-0378">Hydrolase</keyword>
<dbReference type="RefSeq" id="WP_042383186.1">
    <property type="nucleotide sequence ID" value="NZ_CP012712.1"/>
</dbReference>
<dbReference type="GO" id="GO:0005524">
    <property type="term" value="F:ATP binding"/>
    <property type="evidence" value="ECO:0007669"/>
    <property type="project" value="UniProtKB-UniRule"/>
</dbReference>
<dbReference type="Pfam" id="PF13538">
    <property type="entry name" value="UvrD_C_2"/>
    <property type="match status" value="1"/>
</dbReference>
<keyword evidence="3 9" id="KW-0347">Helicase</keyword>
<dbReference type="InterPro" id="IPR000212">
    <property type="entry name" value="DNA_helicase_UvrD/REP"/>
</dbReference>
<keyword evidence="12" id="KW-1185">Reference proteome</keyword>
<evidence type="ECO:0000256" key="2">
    <source>
        <dbReference type="ARBA" id="ARBA00022801"/>
    </source>
</evidence>
<dbReference type="SUPFAM" id="SSF52540">
    <property type="entry name" value="P-loop containing nucleoside triphosphate hydrolases"/>
    <property type="match status" value="1"/>
</dbReference>
<feature type="binding site" evidence="9">
    <location>
        <begin position="219"/>
        <end position="226"/>
    </location>
    <ligand>
        <name>ATP</name>
        <dbReference type="ChEBI" id="CHEBI:30616"/>
    </ligand>
</feature>
<dbReference type="InterPro" id="IPR014016">
    <property type="entry name" value="UvrD-like_ATP-bd"/>
</dbReference>
<dbReference type="InterPro" id="IPR014017">
    <property type="entry name" value="DNA_helicase_UvrD-like_C"/>
</dbReference>
<evidence type="ECO:0000256" key="1">
    <source>
        <dbReference type="ARBA" id="ARBA00022741"/>
    </source>
</evidence>
<dbReference type="PROSITE" id="PS51198">
    <property type="entry name" value="UVRD_HELICASE_ATP_BIND"/>
    <property type="match status" value="1"/>
</dbReference>
<evidence type="ECO:0000313" key="12">
    <source>
        <dbReference type="Proteomes" id="UP000093052"/>
    </source>
</evidence>
<evidence type="ECO:0000259" key="10">
    <source>
        <dbReference type="PROSITE" id="PS51198"/>
    </source>
</evidence>
<sequence length="762" mass="89186">MKNDVLRSEQQKLDETIQRLENATYQIYELSDTKSTTRRKTQYGKSNREQLKKAIEEPFFGRLDVIYEGEDGERETLYFGKQEIIDQDNNQIVVDWRRPIASIYYNFTPENYIQKLTIKGKKYPLEETITIRVERKREFSIKNGKIKSIIQKVASPSKDVNATFTEDGEEDIAIIDEFLKEILQQNETTGYMKEIIATIQKEQDAAIRQPINRNVIIQGVAGSGKSSIALHRLSFLLFNNKHISPEHVLILGPSKLFISSFQGLLPELDLEGIQQMTFQQLALQILQPVLKKEVNVSINWYFENVLFTNESEEKKRIQFKGSSGLAQLLDHFVEEMKRQYIEQMQAIAIFDERLSREQLQEIWNGYSYLSFSKQMERFFQHVRNHFEHVMKTKVAHLTEQYESIIHTFLANGGLTKEEYKDVTKKIKSVYDYKVQQLEKQWREGFSQWKKKMEFPSILSIYQRALSYELLTAFSHELDEEIPLLFRDYHLEQITYFDLPPLLYIYLLLHEKPVSYAHIVVDEAQDFSYMHFAVLQKLTKTMTILGDKDQSIYVGYGQDNWENVMNNLLKSDEDMLLTLETSYRSTKQIMEVANTILQNQYGPSYRPITPFNRNGAAVQFVEVRSGQELLDQIVSTIHEWKQRYKRIAIIHKDEQKAMKLAQYLKQEYKSDVVYVNLDENVSSQSISVLTSYHSKGMEFDAVILVNVNAESFPKDELHARLLYVLVTRAQHELKIFYQNIPSSLLDGIISVEKKAVSKFDDIL</sequence>
<dbReference type="Gene3D" id="3.40.50.300">
    <property type="entry name" value="P-loop containing nucleotide triphosphate hydrolases"/>
    <property type="match status" value="3"/>
</dbReference>
<accession>A0AAN0YPF3</accession>
<keyword evidence="4 9" id="KW-0067">ATP-binding</keyword>
<keyword evidence="1 9" id="KW-0547">Nucleotide-binding</keyword>
<dbReference type="EMBL" id="CP016622">
    <property type="protein sequence ID" value="ANZ30394.1"/>
    <property type="molecule type" value="Genomic_DNA"/>
</dbReference>
<dbReference type="GO" id="GO:0005829">
    <property type="term" value="C:cytosol"/>
    <property type="evidence" value="ECO:0007669"/>
    <property type="project" value="TreeGrafter"/>
</dbReference>
<dbReference type="GeneID" id="56925780"/>
<keyword evidence="5" id="KW-0413">Isomerase</keyword>
<proteinExistence type="predicted"/>
<evidence type="ECO:0000256" key="7">
    <source>
        <dbReference type="ARBA" id="ARBA00034808"/>
    </source>
</evidence>
<dbReference type="GO" id="GO:0000725">
    <property type="term" value="P:recombinational repair"/>
    <property type="evidence" value="ECO:0007669"/>
    <property type="project" value="TreeGrafter"/>
</dbReference>
<dbReference type="GO" id="GO:0016787">
    <property type="term" value="F:hydrolase activity"/>
    <property type="evidence" value="ECO:0007669"/>
    <property type="project" value="UniProtKB-UniRule"/>
</dbReference>
<dbReference type="InterPro" id="IPR027785">
    <property type="entry name" value="UvrD-like_helicase_C"/>
</dbReference>
<evidence type="ECO:0000256" key="5">
    <source>
        <dbReference type="ARBA" id="ARBA00023235"/>
    </source>
</evidence>
<evidence type="ECO:0000256" key="9">
    <source>
        <dbReference type="PROSITE-ProRule" id="PRU00560"/>
    </source>
</evidence>
<evidence type="ECO:0000313" key="11">
    <source>
        <dbReference type="EMBL" id="ANZ30394.1"/>
    </source>
</evidence>
<dbReference type="GO" id="GO:0003677">
    <property type="term" value="F:DNA binding"/>
    <property type="evidence" value="ECO:0007669"/>
    <property type="project" value="InterPro"/>
</dbReference>